<dbReference type="RefSeq" id="WP_005937403.1">
    <property type="nucleotide sequence ID" value="NZ_ATVK01000045.1"/>
</dbReference>
<evidence type="ECO:0000259" key="11">
    <source>
        <dbReference type="Pfam" id="PF14681"/>
    </source>
</evidence>
<comment type="cofactor">
    <cofactor evidence="1">
        <name>Mg(2+)</name>
        <dbReference type="ChEBI" id="CHEBI:18420"/>
    </cofactor>
</comment>
<keyword evidence="8" id="KW-0547">Nucleotide-binding</keyword>
<evidence type="ECO:0000313" key="12">
    <source>
        <dbReference type="EMBL" id="GAC56692.1"/>
    </source>
</evidence>
<dbReference type="CDD" id="cd06223">
    <property type="entry name" value="PRTases_typeI"/>
    <property type="match status" value="1"/>
</dbReference>
<dbReference type="PANTHER" id="PTHR32315:SF4">
    <property type="entry name" value="URACIL PHOSPHORIBOSYLTRANSFERASE, CHLOROPLASTIC"/>
    <property type="match status" value="1"/>
</dbReference>
<name>L7L9G6_9ACTN</name>
<dbReference type="UniPathway" id="UPA00574">
    <property type="reaction ID" value="UER00636"/>
</dbReference>
<dbReference type="Pfam" id="PF14681">
    <property type="entry name" value="UPRTase"/>
    <property type="match status" value="1"/>
</dbReference>
<evidence type="ECO:0000256" key="7">
    <source>
        <dbReference type="ARBA" id="ARBA00022679"/>
    </source>
</evidence>
<dbReference type="InterPro" id="IPR050054">
    <property type="entry name" value="UPRTase/APRTase"/>
</dbReference>
<dbReference type="InterPro" id="IPR000836">
    <property type="entry name" value="PRTase_dom"/>
</dbReference>
<comment type="pathway">
    <text evidence="2">Pyrimidine metabolism; UMP biosynthesis via salvage pathway; UMP from uracil: step 1/1.</text>
</comment>
<proteinExistence type="inferred from homology"/>
<dbReference type="NCBIfam" id="NF001097">
    <property type="entry name" value="PRK00129.1"/>
    <property type="match status" value="1"/>
</dbReference>
<sequence>MDDGSVQVQVLSHPMVRARLTSLRDAETDTPAFRTLLAQLTTMLMYEALAGIDVDETTVRTPIGPCTGVRIAQPPLLVPVLRAGLGMLDAAMTLLPEAQIGFVGVARDEATARPNEYLVSLPRELAGRTVFVLDPMLATAGSMCHTLDVLARHGADDVTAVCVVGAPQGVAALQASPHRLRLVIGGIDDGLNEDSYIVPGLGDAGDRLFGPRNF</sequence>
<evidence type="ECO:0000256" key="6">
    <source>
        <dbReference type="ARBA" id="ARBA00022676"/>
    </source>
</evidence>
<dbReference type="GO" id="GO:0044206">
    <property type="term" value="P:UMP salvage"/>
    <property type="evidence" value="ECO:0007669"/>
    <property type="project" value="UniProtKB-UniPathway"/>
</dbReference>
<dbReference type="Proteomes" id="UP000053405">
    <property type="component" value="Unassembled WGS sequence"/>
</dbReference>
<evidence type="ECO:0000256" key="8">
    <source>
        <dbReference type="ARBA" id="ARBA00022741"/>
    </source>
</evidence>
<dbReference type="AlphaFoldDB" id="L7L9G6"/>
<evidence type="ECO:0000256" key="1">
    <source>
        <dbReference type="ARBA" id="ARBA00001946"/>
    </source>
</evidence>
<organism evidence="12 13">
    <name type="scientific">Gordonia hirsuta DSM 44140 = NBRC 16056</name>
    <dbReference type="NCBI Taxonomy" id="1121927"/>
    <lineage>
        <taxon>Bacteria</taxon>
        <taxon>Bacillati</taxon>
        <taxon>Actinomycetota</taxon>
        <taxon>Actinomycetes</taxon>
        <taxon>Mycobacteriales</taxon>
        <taxon>Gordoniaceae</taxon>
        <taxon>Gordonia</taxon>
    </lineage>
</organism>
<evidence type="ECO:0000256" key="2">
    <source>
        <dbReference type="ARBA" id="ARBA00005180"/>
    </source>
</evidence>
<protein>
    <recommendedName>
        <fullName evidence="4 10">Uracil phosphoribosyltransferase</fullName>
        <ecNumber evidence="4 10">2.4.2.9</ecNumber>
    </recommendedName>
</protein>
<dbReference type="Gene3D" id="3.40.50.2020">
    <property type="match status" value="1"/>
</dbReference>
<feature type="domain" description="Phosphoribosyltransferase" evidence="11">
    <location>
        <begin position="10"/>
        <end position="210"/>
    </location>
</feature>
<dbReference type="InterPro" id="IPR029057">
    <property type="entry name" value="PRTase-like"/>
</dbReference>
<dbReference type="NCBIfam" id="TIGR01091">
    <property type="entry name" value="upp"/>
    <property type="match status" value="1"/>
</dbReference>
<dbReference type="EMBL" id="BANT01000012">
    <property type="protein sequence ID" value="GAC56692.1"/>
    <property type="molecule type" value="Genomic_DNA"/>
</dbReference>
<reference evidence="12 13" key="1">
    <citation type="submission" date="2012-12" db="EMBL/GenBank/DDBJ databases">
        <title>Whole genome shotgun sequence of Gordonia hirsuta NBRC 16056.</title>
        <authorList>
            <person name="Isaki-Nakamura S."/>
            <person name="Hosoyama A."/>
            <person name="Tsuchikane K."/>
            <person name="Katsumata H."/>
            <person name="Baba S."/>
            <person name="Yamazaki S."/>
            <person name="Fujita N."/>
        </authorList>
    </citation>
    <scope>NUCLEOTIDE SEQUENCE [LARGE SCALE GENOMIC DNA]</scope>
    <source>
        <strain evidence="12 13">NBRC 16056</strain>
    </source>
</reference>
<comment type="similarity">
    <text evidence="3">Belongs to the UPRTase family.</text>
</comment>
<evidence type="ECO:0000256" key="3">
    <source>
        <dbReference type="ARBA" id="ARBA00009516"/>
    </source>
</evidence>
<keyword evidence="13" id="KW-1185">Reference proteome</keyword>
<dbReference type="STRING" id="1121927.GOHSU_12_00820"/>
<evidence type="ECO:0000256" key="4">
    <source>
        <dbReference type="ARBA" id="ARBA00011894"/>
    </source>
</evidence>
<dbReference type="EC" id="2.4.2.9" evidence="4 10"/>
<keyword evidence="9" id="KW-0342">GTP-binding</keyword>
<dbReference type="PANTHER" id="PTHR32315">
    <property type="entry name" value="ADENINE PHOSPHORIBOSYLTRANSFERASE"/>
    <property type="match status" value="1"/>
</dbReference>
<dbReference type="OrthoDB" id="9781675at2"/>
<evidence type="ECO:0000256" key="10">
    <source>
        <dbReference type="NCBIfam" id="TIGR01091"/>
    </source>
</evidence>
<gene>
    <name evidence="12" type="primary">upp</name>
    <name evidence="12" type="ORF">GOHSU_12_00820</name>
</gene>
<dbReference type="GO" id="GO:0004845">
    <property type="term" value="F:uracil phosphoribosyltransferase activity"/>
    <property type="evidence" value="ECO:0007669"/>
    <property type="project" value="UniProtKB-UniRule"/>
</dbReference>
<evidence type="ECO:0000313" key="13">
    <source>
        <dbReference type="Proteomes" id="UP000053405"/>
    </source>
</evidence>
<comment type="caution">
    <text evidence="12">The sequence shown here is derived from an EMBL/GenBank/DDBJ whole genome shotgun (WGS) entry which is preliminary data.</text>
</comment>
<dbReference type="GO" id="GO:0006223">
    <property type="term" value="P:uracil salvage"/>
    <property type="evidence" value="ECO:0007669"/>
    <property type="project" value="InterPro"/>
</dbReference>
<dbReference type="GO" id="GO:0005525">
    <property type="term" value="F:GTP binding"/>
    <property type="evidence" value="ECO:0007669"/>
    <property type="project" value="UniProtKB-KW"/>
</dbReference>
<evidence type="ECO:0000256" key="9">
    <source>
        <dbReference type="ARBA" id="ARBA00023134"/>
    </source>
</evidence>
<keyword evidence="7 12" id="KW-0808">Transferase</keyword>
<dbReference type="InterPro" id="IPR005765">
    <property type="entry name" value="UPRT"/>
</dbReference>
<keyword evidence="5" id="KW-0021">Allosteric enzyme</keyword>
<dbReference type="SUPFAM" id="SSF53271">
    <property type="entry name" value="PRTase-like"/>
    <property type="match status" value="1"/>
</dbReference>
<accession>L7L9G6</accession>
<evidence type="ECO:0000256" key="5">
    <source>
        <dbReference type="ARBA" id="ARBA00022533"/>
    </source>
</evidence>
<keyword evidence="6 12" id="KW-0328">Glycosyltransferase</keyword>
<dbReference type="eggNOG" id="COG0035">
    <property type="taxonomic scope" value="Bacteria"/>
</dbReference>